<dbReference type="RefSeq" id="XP_007721453.1">
    <property type="nucleotide sequence ID" value="XM_007723263.1"/>
</dbReference>
<feature type="region of interest" description="Disordered" evidence="1">
    <location>
        <begin position="41"/>
        <end position="87"/>
    </location>
</feature>
<evidence type="ECO:0000256" key="1">
    <source>
        <dbReference type="SAM" id="MobiDB-lite"/>
    </source>
</evidence>
<reference evidence="2 3" key="1">
    <citation type="submission" date="2013-03" db="EMBL/GenBank/DDBJ databases">
        <title>The Genome Sequence of Capronia coronata CBS 617.96.</title>
        <authorList>
            <consortium name="The Broad Institute Genomics Platform"/>
            <person name="Cuomo C."/>
            <person name="de Hoog S."/>
            <person name="Gorbushina A."/>
            <person name="Walker B."/>
            <person name="Young S.K."/>
            <person name="Zeng Q."/>
            <person name="Gargeya S."/>
            <person name="Fitzgerald M."/>
            <person name="Haas B."/>
            <person name="Abouelleil A."/>
            <person name="Allen A.W."/>
            <person name="Alvarado L."/>
            <person name="Arachchi H.M."/>
            <person name="Berlin A.M."/>
            <person name="Chapman S.B."/>
            <person name="Gainer-Dewar J."/>
            <person name="Goldberg J."/>
            <person name="Griggs A."/>
            <person name="Gujja S."/>
            <person name="Hansen M."/>
            <person name="Howarth C."/>
            <person name="Imamovic A."/>
            <person name="Ireland A."/>
            <person name="Larimer J."/>
            <person name="McCowan C."/>
            <person name="Murphy C."/>
            <person name="Pearson M."/>
            <person name="Poon T.W."/>
            <person name="Priest M."/>
            <person name="Roberts A."/>
            <person name="Saif S."/>
            <person name="Shea T."/>
            <person name="Sisk P."/>
            <person name="Sykes S."/>
            <person name="Wortman J."/>
            <person name="Nusbaum C."/>
            <person name="Birren B."/>
        </authorList>
    </citation>
    <scope>NUCLEOTIDE SEQUENCE [LARGE SCALE GENOMIC DNA]</scope>
    <source>
        <strain evidence="2 3">CBS 617.96</strain>
    </source>
</reference>
<name>W9ZHK4_9EURO</name>
<organism evidence="2 3">
    <name type="scientific">Capronia coronata CBS 617.96</name>
    <dbReference type="NCBI Taxonomy" id="1182541"/>
    <lineage>
        <taxon>Eukaryota</taxon>
        <taxon>Fungi</taxon>
        <taxon>Dikarya</taxon>
        <taxon>Ascomycota</taxon>
        <taxon>Pezizomycotina</taxon>
        <taxon>Eurotiomycetes</taxon>
        <taxon>Chaetothyriomycetidae</taxon>
        <taxon>Chaetothyriales</taxon>
        <taxon>Herpotrichiellaceae</taxon>
        <taxon>Capronia</taxon>
    </lineage>
</organism>
<dbReference type="Proteomes" id="UP000019484">
    <property type="component" value="Unassembled WGS sequence"/>
</dbReference>
<dbReference type="eggNOG" id="ENOG502TGFR">
    <property type="taxonomic scope" value="Eukaryota"/>
</dbReference>
<keyword evidence="3" id="KW-1185">Reference proteome</keyword>
<evidence type="ECO:0000313" key="2">
    <source>
        <dbReference type="EMBL" id="EXJ93959.1"/>
    </source>
</evidence>
<comment type="caution">
    <text evidence="2">The sequence shown here is derived from an EMBL/GenBank/DDBJ whole genome shotgun (WGS) entry which is preliminary data.</text>
</comment>
<feature type="compositionally biased region" description="Basic and acidic residues" evidence="1">
    <location>
        <begin position="1"/>
        <end position="19"/>
    </location>
</feature>
<proteinExistence type="predicted"/>
<accession>W9ZHK4</accession>
<feature type="region of interest" description="Disordered" evidence="1">
    <location>
        <begin position="398"/>
        <end position="454"/>
    </location>
</feature>
<feature type="compositionally biased region" description="Acidic residues" evidence="1">
    <location>
        <begin position="46"/>
        <end position="63"/>
    </location>
</feature>
<feature type="compositionally biased region" description="Polar residues" evidence="1">
    <location>
        <begin position="68"/>
        <end position="87"/>
    </location>
</feature>
<dbReference type="AlphaFoldDB" id="W9ZHK4"/>
<sequence length="464" mass="53060">MKLRYEGLEEIRTETDDPSSRPLPDFQLLEMQWILNRVTATSGAAEQDDDFQDDTDSDGDEAGDLATYNPTTQAIQDSRSPDSNAGSEAFSNGFDAAVLYISTIGDLDEKTTSLPKFRMRCYGEGFRGGVESYNQAIDTIGSYLWTDGGSSQPNSESYARVIAIESTPVPVFGRVYIYTTFNKVPSRIQTQWKTLWRLSLYNNLVLEFMLTLIHLRNIEIEIQRLFRFHYRGWRYISQAEHDRNGTYHGHILDFKAPTTSHYYRIWAAGTIERPWRTMHGILEVFSMTLTVSSTTTSYASQYRRRHRRYGHYAYHYPRPVDLTRAVHRLHLALRTAERKLRRLERDAPATPGADIFLKSFGFSPERSYPPGDIRSSPTCESPCRRACPGRCSPLRSWPGINWRETGPETDYSGDDGTTQPKPSGSLKKKPETKAPKKPAVKAKPDVGRKSRPNPLTVWVRRWSF</sequence>
<protein>
    <submittedName>
        <fullName evidence="2">Uncharacterized protein</fullName>
    </submittedName>
</protein>
<dbReference type="GeneID" id="19157252"/>
<dbReference type="OrthoDB" id="5416097at2759"/>
<gene>
    <name evidence="2" type="ORF">A1O1_02352</name>
</gene>
<evidence type="ECO:0000313" key="3">
    <source>
        <dbReference type="Proteomes" id="UP000019484"/>
    </source>
</evidence>
<feature type="region of interest" description="Disordered" evidence="1">
    <location>
        <begin position="1"/>
        <end position="24"/>
    </location>
</feature>
<dbReference type="HOGENOM" id="CLU_589246_0_0_1"/>
<dbReference type="EMBL" id="AMWN01000002">
    <property type="protein sequence ID" value="EXJ93959.1"/>
    <property type="molecule type" value="Genomic_DNA"/>
</dbReference>